<evidence type="ECO:0000256" key="1">
    <source>
        <dbReference type="ARBA" id="ARBA00004370"/>
    </source>
</evidence>
<feature type="domain" description="OmpA-like" evidence="4">
    <location>
        <begin position="1"/>
        <end position="86"/>
    </location>
</feature>
<reference evidence="5 6" key="1">
    <citation type="submission" date="2020-04" db="EMBL/GenBank/DDBJ databases">
        <authorList>
            <person name="De Canck E."/>
        </authorList>
    </citation>
    <scope>NUCLEOTIDE SEQUENCE [LARGE SCALE GENOMIC DNA]</scope>
    <source>
        <strain evidence="5 6">LMG 27174</strain>
    </source>
</reference>
<dbReference type="RefSeq" id="WP_244201475.1">
    <property type="nucleotide sequence ID" value="NZ_CADIJZ010000048.1"/>
</dbReference>
<protein>
    <submittedName>
        <fullName evidence="5">Outer membrane protein A</fullName>
    </submittedName>
</protein>
<name>A0A6J5CR96_9BURK</name>
<dbReference type="GO" id="GO:0016020">
    <property type="term" value="C:membrane"/>
    <property type="evidence" value="ECO:0007669"/>
    <property type="project" value="UniProtKB-SubCell"/>
</dbReference>
<dbReference type="EMBL" id="CADIJZ010000048">
    <property type="protein sequence ID" value="CAB3741799.1"/>
    <property type="molecule type" value="Genomic_DNA"/>
</dbReference>
<evidence type="ECO:0000256" key="3">
    <source>
        <dbReference type="PROSITE-ProRule" id="PRU00473"/>
    </source>
</evidence>
<dbReference type="Pfam" id="PF00691">
    <property type="entry name" value="OmpA"/>
    <property type="match status" value="1"/>
</dbReference>
<dbReference type="AlphaFoldDB" id="A0A6J5CR96"/>
<evidence type="ECO:0000259" key="4">
    <source>
        <dbReference type="PROSITE" id="PS51123"/>
    </source>
</evidence>
<dbReference type="SUPFAM" id="SSF103088">
    <property type="entry name" value="OmpA-like"/>
    <property type="match status" value="1"/>
</dbReference>
<evidence type="ECO:0000256" key="2">
    <source>
        <dbReference type="ARBA" id="ARBA00023136"/>
    </source>
</evidence>
<evidence type="ECO:0000313" key="5">
    <source>
        <dbReference type="EMBL" id="CAB3741799.1"/>
    </source>
</evidence>
<dbReference type="Proteomes" id="UP000494205">
    <property type="component" value="Unassembled WGS sequence"/>
</dbReference>
<dbReference type="InterPro" id="IPR006664">
    <property type="entry name" value="OMP_bac"/>
</dbReference>
<comment type="subcellular location">
    <subcellularLocation>
        <location evidence="1">Membrane</location>
    </subcellularLocation>
</comment>
<accession>A0A6J5CR96</accession>
<keyword evidence="2 3" id="KW-0472">Membrane</keyword>
<gene>
    <name evidence="5" type="primary">ompA_3</name>
    <name evidence="5" type="ORF">LMG27174_06794</name>
</gene>
<dbReference type="InterPro" id="IPR036737">
    <property type="entry name" value="OmpA-like_sf"/>
</dbReference>
<evidence type="ECO:0000313" key="6">
    <source>
        <dbReference type="Proteomes" id="UP000494205"/>
    </source>
</evidence>
<dbReference type="Gene3D" id="3.30.1330.60">
    <property type="entry name" value="OmpA-like domain"/>
    <property type="match status" value="1"/>
</dbReference>
<dbReference type="InterPro" id="IPR006665">
    <property type="entry name" value="OmpA-like"/>
</dbReference>
<sequence>MLPAAKAELDWIAERIRKHGRVSAITVVGHTDRLGPESINGPLSLARADTVRAYLVADGLDGSIFTRKAWARASRERTVRMPMLAR</sequence>
<organism evidence="5 6">
    <name type="scientific">Paraburkholderia rhynchosiae</name>
    <dbReference type="NCBI Taxonomy" id="487049"/>
    <lineage>
        <taxon>Bacteria</taxon>
        <taxon>Pseudomonadati</taxon>
        <taxon>Pseudomonadota</taxon>
        <taxon>Betaproteobacteria</taxon>
        <taxon>Burkholderiales</taxon>
        <taxon>Burkholderiaceae</taxon>
        <taxon>Paraburkholderia</taxon>
    </lineage>
</organism>
<dbReference type="PRINTS" id="PR01021">
    <property type="entry name" value="OMPADOMAIN"/>
</dbReference>
<proteinExistence type="predicted"/>
<dbReference type="PROSITE" id="PS51123">
    <property type="entry name" value="OMPA_2"/>
    <property type="match status" value="1"/>
</dbReference>